<dbReference type="EMBL" id="SGBC01000002">
    <property type="protein sequence ID" value="RZD16358.1"/>
    <property type="molecule type" value="Genomic_DNA"/>
</dbReference>
<evidence type="ECO:0000256" key="2">
    <source>
        <dbReference type="ARBA" id="ARBA00001958"/>
    </source>
</evidence>
<dbReference type="InterPro" id="IPR004619">
    <property type="entry name" value="Type_III_PanK"/>
</dbReference>
<protein>
    <recommendedName>
        <fullName evidence="15 16">Type III pantothenate kinase</fullName>
        <ecNumber evidence="6 16">2.7.1.33</ecNumber>
    </recommendedName>
    <alternativeName>
        <fullName evidence="16">PanK-III</fullName>
    </alternativeName>
    <alternativeName>
        <fullName evidence="16">Pantothenic acid kinase</fullName>
    </alternativeName>
</protein>
<keyword evidence="9 16" id="KW-0547">Nucleotide-binding</keyword>
<gene>
    <name evidence="16" type="primary">coaX</name>
    <name evidence="18" type="ORF">EVJ46_04840</name>
</gene>
<evidence type="ECO:0000256" key="7">
    <source>
        <dbReference type="ARBA" id="ARBA00022490"/>
    </source>
</evidence>
<dbReference type="CDD" id="cd24015">
    <property type="entry name" value="ASKHA_NBD_PanK-III"/>
    <property type="match status" value="1"/>
</dbReference>
<dbReference type="PANTHER" id="PTHR34265">
    <property type="entry name" value="TYPE III PANTOTHENATE KINASE"/>
    <property type="match status" value="1"/>
</dbReference>
<dbReference type="UniPathway" id="UPA00241">
    <property type="reaction ID" value="UER00352"/>
</dbReference>
<accession>A0A519BGF9</accession>
<keyword evidence="8 16" id="KW-0808">Transferase</keyword>
<name>A0A519BGF9_ACIG2</name>
<comment type="caution">
    <text evidence="16">Lacks conserved residue(s) required for the propagation of feature annotation.</text>
</comment>
<evidence type="ECO:0000313" key="19">
    <source>
        <dbReference type="Proteomes" id="UP000316562"/>
    </source>
</evidence>
<evidence type="ECO:0000256" key="3">
    <source>
        <dbReference type="ARBA" id="ARBA00004496"/>
    </source>
</evidence>
<dbReference type="GO" id="GO:0004594">
    <property type="term" value="F:pantothenate kinase activity"/>
    <property type="evidence" value="ECO:0007669"/>
    <property type="project" value="UniProtKB-UniRule"/>
</dbReference>
<evidence type="ECO:0000256" key="5">
    <source>
        <dbReference type="ARBA" id="ARBA00011738"/>
    </source>
</evidence>
<comment type="cofactor">
    <cofactor evidence="16">
        <name>NH4(+)</name>
        <dbReference type="ChEBI" id="CHEBI:28938"/>
    </cofactor>
    <cofactor evidence="16">
        <name>K(+)</name>
        <dbReference type="ChEBI" id="CHEBI:29103"/>
    </cofactor>
    <text evidence="16">A monovalent cation. Ammonium or potassium.</text>
</comment>
<keyword evidence="12 16" id="KW-0630">Potassium</keyword>
<comment type="function">
    <text evidence="16">Catalyzes the phosphorylation of pantothenate (Pan), the first step in CoA biosynthesis.</text>
</comment>
<evidence type="ECO:0000256" key="16">
    <source>
        <dbReference type="HAMAP-Rule" id="MF_01274"/>
    </source>
</evidence>
<comment type="catalytic activity">
    <reaction evidence="1 16">
        <text>(R)-pantothenate + ATP = (R)-4'-phosphopantothenate + ADP + H(+)</text>
        <dbReference type="Rhea" id="RHEA:16373"/>
        <dbReference type="ChEBI" id="CHEBI:10986"/>
        <dbReference type="ChEBI" id="CHEBI:15378"/>
        <dbReference type="ChEBI" id="CHEBI:29032"/>
        <dbReference type="ChEBI" id="CHEBI:30616"/>
        <dbReference type="ChEBI" id="CHEBI:456216"/>
        <dbReference type="EC" id="2.7.1.33"/>
    </reaction>
</comment>
<dbReference type="NCBIfam" id="TIGR00671">
    <property type="entry name" value="baf"/>
    <property type="match status" value="1"/>
</dbReference>
<comment type="subcellular location">
    <subcellularLocation>
        <location evidence="3 16">Cytoplasm</location>
    </subcellularLocation>
</comment>
<evidence type="ECO:0000256" key="6">
    <source>
        <dbReference type="ARBA" id="ARBA00012102"/>
    </source>
</evidence>
<feature type="binding site" evidence="16">
    <location>
        <begin position="115"/>
        <end position="118"/>
    </location>
    <ligand>
        <name>substrate</name>
    </ligand>
</feature>
<keyword evidence="11 16" id="KW-0067">ATP-binding</keyword>
<dbReference type="AlphaFoldDB" id="A0A519BGF9"/>
<evidence type="ECO:0000256" key="13">
    <source>
        <dbReference type="ARBA" id="ARBA00022993"/>
    </source>
</evidence>
<evidence type="ECO:0000256" key="9">
    <source>
        <dbReference type="ARBA" id="ARBA00022741"/>
    </source>
</evidence>
<keyword evidence="10 16" id="KW-0418">Kinase</keyword>
<dbReference type="SUPFAM" id="SSF53067">
    <property type="entry name" value="Actin-like ATPase domain"/>
    <property type="match status" value="3"/>
</dbReference>
<keyword evidence="16" id="KW-0479">Metal-binding</keyword>
<comment type="similarity">
    <text evidence="14 16">Belongs to the type III pantothenate kinase family.</text>
</comment>
<feature type="region of interest" description="Disordered" evidence="17">
    <location>
        <begin position="192"/>
        <end position="217"/>
    </location>
</feature>
<proteinExistence type="inferred from homology"/>
<evidence type="ECO:0000256" key="11">
    <source>
        <dbReference type="ARBA" id="ARBA00022840"/>
    </source>
</evidence>
<dbReference type="EC" id="2.7.1.33" evidence="6 16"/>
<dbReference type="PANTHER" id="PTHR34265:SF1">
    <property type="entry name" value="TYPE III PANTOTHENATE KINASE"/>
    <property type="match status" value="1"/>
</dbReference>
<feature type="binding site" evidence="16">
    <location>
        <begin position="6"/>
        <end position="13"/>
    </location>
    <ligand>
        <name>ATP</name>
        <dbReference type="ChEBI" id="CHEBI:30616"/>
    </ligand>
</feature>
<feature type="binding site" evidence="16">
    <location>
        <position position="140"/>
    </location>
    <ligand>
        <name>ATP</name>
        <dbReference type="ChEBI" id="CHEBI:30616"/>
    </ligand>
</feature>
<sequence>MFLSCDIGNTDTVFGVYNNSDGNYNDEEKDIFRVYRILTSEICSERDIFSTLNRLFFNDGISISDIEYICVSSVVPSQNKFYKLFCSLLNCRAIFISSVSKTGINLIVENPEKLGADRIVNASYAYHLSKEFQIIVDIGTALKIDIVDAAGNFKGGIIFPGLKTLAVCLNEKTALLPPININELSRNKNSGNVLNSDNKDVNNGFSENYNDSGNEGNETDINSNDTIQLIGDNTIKAIQSGLLYGTIFLIEGFIKEIQKQYNKTECKVIFTGGLSNIIADKCRMKGLKIIDGLWTIKGLKFLYKLNTAV</sequence>
<dbReference type="GO" id="GO:0046872">
    <property type="term" value="F:metal ion binding"/>
    <property type="evidence" value="ECO:0007669"/>
    <property type="project" value="UniProtKB-KW"/>
</dbReference>
<comment type="caution">
    <text evidence="18">The sequence shown here is derived from an EMBL/GenBank/DDBJ whole genome shotgun (WGS) entry which is preliminary data.</text>
</comment>
<evidence type="ECO:0000313" key="18">
    <source>
        <dbReference type="EMBL" id="RZD16358.1"/>
    </source>
</evidence>
<reference evidence="18 19" key="1">
    <citation type="journal article" date="2019" name="ISME J.">
        <title>Insights into ecological role of a new deltaproteobacterial order Candidatus Acidulodesulfobacterales by metagenomics and metatranscriptomics.</title>
        <authorList>
            <person name="Tan S."/>
            <person name="Liu J."/>
            <person name="Fang Y."/>
            <person name="Hedlund B.P."/>
            <person name="Lian Z.H."/>
            <person name="Huang L.Y."/>
            <person name="Li J.T."/>
            <person name="Huang L.N."/>
            <person name="Li W.J."/>
            <person name="Jiang H.C."/>
            <person name="Dong H.L."/>
            <person name="Shu W.S."/>
        </authorList>
    </citation>
    <scope>NUCLEOTIDE SEQUENCE [LARGE SCALE GENOMIC DNA]</scope>
    <source>
        <strain evidence="18">AP2</strain>
    </source>
</reference>
<organism evidence="18 19">
    <name type="scientific">Acididesulfobacter guangdongensis</name>
    <dbReference type="NCBI Taxonomy" id="2597225"/>
    <lineage>
        <taxon>Bacteria</taxon>
        <taxon>Deltaproteobacteria</taxon>
        <taxon>Candidatus Acidulodesulfobacterales</taxon>
        <taxon>Candidatus Acididesulfobacter</taxon>
    </lineage>
</organism>
<keyword evidence="7 16" id="KW-0963">Cytoplasm</keyword>
<feature type="binding site" evidence="16">
    <location>
        <position position="234"/>
    </location>
    <ligand>
        <name>substrate</name>
    </ligand>
</feature>
<feature type="active site" description="Proton acceptor" evidence="16">
    <location>
        <position position="117"/>
    </location>
</feature>
<dbReference type="GO" id="GO:0005524">
    <property type="term" value="F:ATP binding"/>
    <property type="evidence" value="ECO:0007669"/>
    <property type="project" value="UniProtKB-UniRule"/>
</dbReference>
<keyword evidence="13 16" id="KW-0173">Coenzyme A biosynthesis</keyword>
<evidence type="ECO:0000256" key="14">
    <source>
        <dbReference type="ARBA" id="ARBA00038036"/>
    </source>
</evidence>
<evidence type="ECO:0000256" key="15">
    <source>
        <dbReference type="ARBA" id="ARBA00040883"/>
    </source>
</evidence>
<dbReference type="Gene3D" id="3.30.420.40">
    <property type="match status" value="2"/>
</dbReference>
<dbReference type="HAMAP" id="MF_01274">
    <property type="entry name" value="Pantothen_kinase_3"/>
    <property type="match status" value="1"/>
</dbReference>
<feature type="binding site" evidence="16">
    <location>
        <position position="137"/>
    </location>
    <ligand>
        <name>K(+)</name>
        <dbReference type="ChEBI" id="CHEBI:29103"/>
    </ligand>
</feature>
<evidence type="ECO:0000256" key="4">
    <source>
        <dbReference type="ARBA" id="ARBA00005225"/>
    </source>
</evidence>
<evidence type="ECO:0000256" key="12">
    <source>
        <dbReference type="ARBA" id="ARBA00022958"/>
    </source>
</evidence>
<dbReference type="GO" id="GO:0005737">
    <property type="term" value="C:cytoplasm"/>
    <property type="evidence" value="ECO:0007669"/>
    <property type="project" value="UniProtKB-SubCell"/>
</dbReference>
<comment type="pathway">
    <text evidence="4 16">Cofactor biosynthesis; coenzyme A biosynthesis; CoA from (R)-pantothenate: step 1/5.</text>
</comment>
<comment type="subunit">
    <text evidence="5 16">Homodimer.</text>
</comment>
<dbReference type="Proteomes" id="UP000316562">
    <property type="component" value="Unassembled WGS sequence"/>
</dbReference>
<dbReference type="Pfam" id="PF03309">
    <property type="entry name" value="Pan_kinase"/>
    <property type="match status" value="1"/>
</dbReference>
<dbReference type="InterPro" id="IPR043129">
    <property type="entry name" value="ATPase_NBD"/>
</dbReference>
<evidence type="ECO:0000256" key="10">
    <source>
        <dbReference type="ARBA" id="ARBA00022777"/>
    </source>
</evidence>
<dbReference type="GO" id="GO:0015937">
    <property type="term" value="P:coenzyme A biosynthetic process"/>
    <property type="evidence" value="ECO:0007669"/>
    <property type="project" value="UniProtKB-UniRule"/>
</dbReference>
<evidence type="ECO:0000256" key="8">
    <source>
        <dbReference type="ARBA" id="ARBA00022679"/>
    </source>
</evidence>
<evidence type="ECO:0000256" key="17">
    <source>
        <dbReference type="SAM" id="MobiDB-lite"/>
    </source>
</evidence>
<evidence type="ECO:0000256" key="1">
    <source>
        <dbReference type="ARBA" id="ARBA00001206"/>
    </source>
</evidence>
<comment type="cofactor">
    <cofactor evidence="2">
        <name>K(+)</name>
        <dbReference type="ChEBI" id="CHEBI:29103"/>
    </cofactor>
</comment>